<protein>
    <submittedName>
        <fullName evidence="1">Uncharacterized protein</fullName>
    </submittedName>
</protein>
<accession>A0ACC0K4Z2</accession>
<organism evidence="1 2">
    <name type="scientific">Choristoneura fumiferana</name>
    <name type="common">Spruce budworm moth</name>
    <name type="synonym">Archips fumiferana</name>
    <dbReference type="NCBI Taxonomy" id="7141"/>
    <lineage>
        <taxon>Eukaryota</taxon>
        <taxon>Metazoa</taxon>
        <taxon>Ecdysozoa</taxon>
        <taxon>Arthropoda</taxon>
        <taxon>Hexapoda</taxon>
        <taxon>Insecta</taxon>
        <taxon>Pterygota</taxon>
        <taxon>Neoptera</taxon>
        <taxon>Endopterygota</taxon>
        <taxon>Lepidoptera</taxon>
        <taxon>Glossata</taxon>
        <taxon>Ditrysia</taxon>
        <taxon>Tortricoidea</taxon>
        <taxon>Tortricidae</taxon>
        <taxon>Tortricinae</taxon>
        <taxon>Choristoneura</taxon>
    </lineage>
</organism>
<comment type="caution">
    <text evidence="1">The sequence shown here is derived from an EMBL/GenBank/DDBJ whole genome shotgun (WGS) entry which is preliminary data.</text>
</comment>
<sequence length="72" mass="7996">MIIRFSIFYLFMMQAIPLARSLSTLRARPLRNLGARSPFGARLRCAAACCAACTLIAAAWALGLFVYWEVVL</sequence>
<name>A0ACC0K4Z2_CHOFU</name>
<evidence type="ECO:0000313" key="2">
    <source>
        <dbReference type="Proteomes" id="UP001064048"/>
    </source>
</evidence>
<dbReference type="EMBL" id="CM046130">
    <property type="protein sequence ID" value="KAI8431501.1"/>
    <property type="molecule type" value="Genomic_DNA"/>
</dbReference>
<evidence type="ECO:0000313" key="1">
    <source>
        <dbReference type="EMBL" id="KAI8431501.1"/>
    </source>
</evidence>
<keyword evidence="2" id="KW-1185">Reference proteome</keyword>
<reference evidence="1 2" key="1">
    <citation type="journal article" date="2022" name="Genome Biol. Evol.">
        <title>The Spruce Budworm Genome: Reconstructing the Evolutionary History of Antifreeze Proteins.</title>
        <authorList>
            <person name="Beliveau C."/>
            <person name="Gagne P."/>
            <person name="Picq S."/>
            <person name="Vernygora O."/>
            <person name="Keeling C.I."/>
            <person name="Pinkney K."/>
            <person name="Doucet D."/>
            <person name="Wen F."/>
            <person name="Johnston J.S."/>
            <person name="Maaroufi H."/>
            <person name="Boyle B."/>
            <person name="Laroche J."/>
            <person name="Dewar K."/>
            <person name="Juretic N."/>
            <person name="Blackburn G."/>
            <person name="Nisole A."/>
            <person name="Brunet B."/>
            <person name="Brandao M."/>
            <person name="Lumley L."/>
            <person name="Duan J."/>
            <person name="Quan G."/>
            <person name="Lucarotti C.J."/>
            <person name="Roe A.D."/>
            <person name="Sperling F.A.H."/>
            <person name="Levesque R.C."/>
            <person name="Cusson M."/>
        </authorList>
    </citation>
    <scope>NUCLEOTIDE SEQUENCE [LARGE SCALE GENOMIC DNA]</scope>
    <source>
        <strain evidence="1">Glfc:IPQL:Cfum</strain>
    </source>
</reference>
<dbReference type="Proteomes" id="UP001064048">
    <property type="component" value="Chromosome 30"/>
</dbReference>
<proteinExistence type="predicted"/>
<gene>
    <name evidence="1" type="ORF">MSG28_016003</name>
</gene>